<evidence type="ECO:0000313" key="2">
    <source>
        <dbReference type="Proteomes" id="UP000183039"/>
    </source>
</evidence>
<organism evidence="1 2">
    <name type="scientific">Enterococcus silesiacus</name>
    <dbReference type="NCBI Taxonomy" id="332949"/>
    <lineage>
        <taxon>Bacteria</taxon>
        <taxon>Bacillati</taxon>
        <taxon>Bacillota</taxon>
        <taxon>Bacilli</taxon>
        <taxon>Lactobacillales</taxon>
        <taxon>Enterococcaceae</taxon>
        <taxon>Enterococcus</taxon>
    </lineage>
</organism>
<dbReference type="AlphaFoldDB" id="A0AA91JPV2"/>
<name>A0AA91JPV2_9ENTE</name>
<proteinExistence type="predicted"/>
<protein>
    <submittedName>
        <fullName evidence="1">Uncharacterized protein</fullName>
    </submittedName>
</protein>
<sequence>MMNVEDIVKKVKELVGEGNIEKATQYIEDHKDELGDQYDKVKDLISKADIGGMLDKVKNFFK</sequence>
<reference evidence="1 2" key="1">
    <citation type="submission" date="2014-12" db="EMBL/GenBank/DDBJ databases">
        <title>Draft genome sequences of 29 type strains of Enterococci.</title>
        <authorList>
            <person name="Zhong Z."/>
            <person name="Sun Z."/>
            <person name="Liu W."/>
            <person name="Zhang W."/>
            <person name="Zhang H."/>
        </authorList>
    </citation>
    <scope>NUCLEOTIDE SEQUENCE [LARGE SCALE GENOMIC DNA]</scope>
    <source>
        <strain evidence="1 2">DSM 22801</strain>
    </source>
</reference>
<dbReference type="EMBL" id="JXLC01000006">
    <property type="protein sequence ID" value="OJG92358.1"/>
    <property type="molecule type" value="Genomic_DNA"/>
</dbReference>
<gene>
    <name evidence="1" type="ORF">RV15_GL003151</name>
</gene>
<evidence type="ECO:0000313" key="1">
    <source>
        <dbReference type="EMBL" id="OJG92358.1"/>
    </source>
</evidence>
<comment type="caution">
    <text evidence="1">The sequence shown here is derived from an EMBL/GenBank/DDBJ whole genome shotgun (WGS) entry which is preliminary data.</text>
</comment>
<dbReference type="RefSeq" id="WP_425429263.1">
    <property type="nucleotide sequence ID" value="NZ_JXLC01000006.1"/>
</dbReference>
<accession>A0AA91JPV2</accession>
<dbReference type="Proteomes" id="UP000183039">
    <property type="component" value="Unassembled WGS sequence"/>
</dbReference>